<dbReference type="RefSeq" id="WP_006829821.1">
    <property type="nucleotide sequence ID" value="NZ_AJYB01000026.1"/>
</dbReference>
<dbReference type="Gene3D" id="3.20.20.100">
    <property type="entry name" value="NADP-dependent oxidoreductase domain"/>
    <property type="match status" value="1"/>
</dbReference>
<dbReference type="EMBL" id="CP016534">
    <property type="protein sequence ID" value="ANU10624.1"/>
    <property type="molecule type" value="Genomic_DNA"/>
</dbReference>
<dbReference type="Pfam" id="PF00248">
    <property type="entry name" value="Aldo_ket_red"/>
    <property type="match status" value="1"/>
</dbReference>
<gene>
    <name evidence="3" type="ORF">A1A1_09151</name>
    <name evidence="2" type="ORF">BBH88_10045</name>
</gene>
<dbReference type="AlphaFoldDB" id="A0A1C7DGQ6"/>
<dbReference type="InterPro" id="IPR053135">
    <property type="entry name" value="AKR2_Oxidoreductase"/>
</dbReference>
<evidence type="ECO:0000313" key="3">
    <source>
        <dbReference type="EMBL" id="EIM06710.1"/>
    </source>
</evidence>
<feature type="domain" description="NADP-dependent oxidoreductase" evidence="1">
    <location>
        <begin position="16"/>
        <end position="288"/>
    </location>
</feature>
<evidence type="ECO:0000313" key="5">
    <source>
        <dbReference type="Proteomes" id="UP000092661"/>
    </source>
</evidence>
<dbReference type="OrthoDB" id="9773828at2"/>
<dbReference type="InterPro" id="IPR023210">
    <property type="entry name" value="NADP_OxRdtase_dom"/>
</dbReference>
<reference evidence="5" key="2">
    <citation type="submission" date="2016-07" db="EMBL/GenBank/DDBJ databases">
        <authorList>
            <person name="See-Too W.S."/>
        </authorList>
    </citation>
    <scope>NUCLEOTIDE SEQUENCE [LARGE SCALE GENOMIC DNA]</scope>
    <source>
        <strain evidence="5">DSM 14505</strain>
    </source>
</reference>
<accession>A0A1C7DGQ6</accession>
<name>A0A1C7DGQ6_9BACL</name>
<dbReference type="KEGG" id="pana:BBH88_10045"/>
<keyword evidence="5" id="KW-1185">Reference proteome</keyword>
<reference evidence="3 4" key="1">
    <citation type="journal article" date="2012" name="J. Bacteriol.">
        <title>Genome Sequence of the Antarctic Psychrophile Bacterium Planococcus antarcticus DSM 14505.</title>
        <authorList>
            <person name="Margolles A."/>
            <person name="Gueimonde M."/>
            <person name="Sanchez B."/>
        </authorList>
    </citation>
    <scope>NUCLEOTIDE SEQUENCE [LARGE SCALE GENOMIC DNA]</scope>
    <source>
        <strain evidence="3 4">DSM 14505</strain>
    </source>
</reference>
<dbReference type="SUPFAM" id="SSF51430">
    <property type="entry name" value="NAD(P)-linked oxidoreductase"/>
    <property type="match status" value="1"/>
</dbReference>
<dbReference type="GO" id="GO:0016491">
    <property type="term" value="F:oxidoreductase activity"/>
    <property type="evidence" value="ECO:0007669"/>
    <property type="project" value="InterPro"/>
</dbReference>
<dbReference type="PANTHER" id="PTHR43312">
    <property type="entry name" value="D-THREO-ALDOSE 1-DEHYDROGENASE"/>
    <property type="match status" value="1"/>
</dbReference>
<dbReference type="PRINTS" id="PR00069">
    <property type="entry name" value="ALDKETRDTASE"/>
</dbReference>
<reference evidence="2" key="3">
    <citation type="submission" date="2016-10" db="EMBL/GenBank/DDBJ databases">
        <authorList>
            <person name="See-Too W.S."/>
        </authorList>
    </citation>
    <scope>NUCLEOTIDE SEQUENCE</scope>
    <source>
        <strain evidence="2">DSM 14505</strain>
    </source>
</reference>
<dbReference type="Proteomes" id="UP000092661">
    <property type="component" value="Chromosome"/>
</dbReference>
<dbReference type="PANTHER" id="PTHR43312:SF1">
    <property type="entry name" value="NADP-DEPENDENT OXIDOREDUCTASE DOMAIN-CONTAINING PROTEIN"/>
    <property type="match status" value="1"/>
</dbReference>
<dbReference type="InterPro" id="IPR020471">
    <property type="entry name" value="AKR"/>
</dbReference>
<dbReference type="EMBL" id="AJYB01000026">
    <property type="protein sequence ID" value="EIM06710.1"/>
    <property type="molecule type" value="Genomic_DNA"/>
</dbReference>
<organism evidence="3 4">
    <name type="scientific">Planococcus antarcticus DSM 14505</name>
    <dbReference type="NCBI Taxonomy" id="1185653"/>
    <lineage>
        <taxon>Bacteria</taxon>
        <taxon>Bacillati</taxon>
        <taxon>Bacillota</taxon>
        <taxon>Bacilli</taxon>
        <taxon>Bacillales</taxon>
        <taxon>Caryophanaceae</taxon>
        <taxon>Planococcus</taxon>
    </lineage>
</organism>
<evidence type="ECO:0000259" key="1">
    <source>
        <dbReference type="Pfam" id="PF00248"/>
    </source>
</evidence>
<dbReference type="Proteomes" id="UP000004725">
    <property type="component" value="Unassembled WGS sequence"/>
</dbReference>
<dbReference type="InterPro" id="IPR036812">
    <property type="entry name" value="NAD(P)_OxRdtase_dom_sf"/>
</dbReference>
<evidence type="ECO:0000313" key="4">
    <source>
        <dbReference type="Proteomes" id="UP000004725"/>
    </source>
</evidence>
<dbReference type="CDD" id="cd19086">
    <property type="entry name" value="AKR_AKR11C1"/>
    <property type="match status" value="1"/>
</dbReference>
<proteinExistence type="predicted"/>
<sequence length="305" mass="33768">MKKSFLGNSGIEVSEIALGCMSLPTEAKQAGIIVDEAIAQGINYFDTADLYNKGINEEVVGKALKHHRKEIVLATKVGNQWSAQSDEVKWNPTKAYIKEQIHASLKRLQTDYIDLYQLHGGMITDDAEETIEAFEDLKKEGMIRAYGISSIRPNVIKRFLDKGNIASIMMQYSLLDRRPEELLDSIGQAGKSVVTRGTLAKGLLTSEGLQRAGKTDDFLSYSKDELKNTLKKLLAVHDNLHALALHSILQHDTIRSVVAGASSADQINATIKAYETSVSPEQITQAKTITRQDIYQEHRDKVTGP</sequence>
<evidence type="ECO:0000313" key="2">
    <source>
        <dbReference type="EMBL" id="ANU10624.1"/>
    </source>
</evidence>
<dbReference type="eggNOG" id="COG0667">
    <property type="taxonomic scope" value="Bacteria"/>
</dbReference>
<protein>
    <submittedName>
        <fullName evidence="2 3">Oxidoreductase</fullName>
    </submittedName>
</protein>